<protein>
    <submittedName>
        <fullName evidence="2">Glycine reductase complex component B subunit gamma</fullName>
    </submittedName>
</protein>
<evidence type="ECO:0000313" key="3">
    <source>
        <dbReference type="Proteomes" id="UP001174909"/>
    </source>
</evidence>
<dbReference type="Pfam" id="PF07355">
    <property type="entry name" value="GRDB"/>
    <property type="match status" value="2"/>
</dbReference>
<sequence length="319" mass="33423">MKRIVHYVNQFFAGLGGEESAGTPPGTLEGAVGPGGCCRSLLGEGAGIVATVYCGDDHFSENEEEATARLLELIAAAKPDLLFAGPAFGSGRYGLACAGVCRAAGAELGIPVLTAMALSNPGADPIRREIPVVRTGESSGDMRDALERSAGLIARILTGETVAPGSEEGLIRGGRWNTRVEPAPGIRDLGHAKIALVTTGGLVPRGNPDGIKSYLSTHFGTYGLESKEHLTADEFESVHGGFFTARAMAKELERGGIPTVHVTNLVSVSANTGAKRILSGRAIPHVFGDPSLDADEERRLRRRLVEQALEMLKEQEGAS</sequence>
<evidence type="ECO:0000256" key="1">
    <source>
        <dbReference type="ARBA" id="ARBA00023002"/>
    </source>
</evidence>
<keyword evidence="1" id="KW-0560">Oxidoreductase</keyword>
<organism evidence="2 3">
    <name type="scientific">Geodia barretti</name>
    <name type="common">Barrett's horny sponge</name>
    <dbReference type="NCBI Taxonomy" id="519541"/>
    <lineage>
        <taxon>Eukaryota</taxon>
        <taxon>Metazoa</taxon>
        <taxon>Porifera</taxon>
        <taxon>Demospongiae</taxon>
        <taxon>Heteroscleromorpha</taxon>
        <taxon>Tetractinellida</taxon>
        <taxon>Astrophorina</taxon>
        <taxon>Geodiidae</taxon>
        <taxon>Geodia</taxon>
    </lineage>
</organism>
<dbReference type="Proteomes" id="UP001174909">
    <property type="component" value="Unassembled WGS sequence"/>
</dbReference>
<proteinExistence type="predicted"/>
<dbReference type="GO" id="GO:0050485">
    <property type="term" value="F:oxidoreductase activity, acting on X-H and Y-H to form an X-Y bond, with a disulfide as acceptor"/>
    <property type="evidence" value="ECO:0007669"/>
    <property type="project" value="InterPro"/>
</dbReference>
<accession>A0AA35SZ00</accession>
<comment type="caution">
    <text evidence="2">The sequence shown here is derived from an EMBL/GenBank/DDBJ whole genome shotgun (WGS) entry which is preliminary data.</text>
</comment>
<dbReference type="InterPro" id="IPR010187">
    <property type="entry name" value="Various_sel_PB"/>
</dbReference>
<keyword evidence="3" id="KW-1185">Reference proteome</keyword>
<evidence type="ECO:0000313" key="2">
    <source>
        <dbReference type="EMBL" id="CAI8037912.1"/>
    </source>
</evidence>
<dbReference type="NCBIfam" id="TIGR01918">
    <property type="entry name" value="various_sel_PB"/>
    <property type="match status" value="1"/>
</dbReference>
<gene>
    <name evidence="2" type="ORF">GBAR_LOCUS21175</name>
</gene>
<dbReference type="EMBL" id="CASHTH010002967">
    <property type="protein sequence ID" value="CAI8037912.1"/>
    <property type="molecule type" value="Genomic_DNA"/>
</dbReference>
<name>A0AA35SZ00_GEOBA</name>
<dbReference type="AlphaFoldDB" id="A0AA35SZ00"/>
<reference evidence="2" key="1">
    <citation type="submission" date="2023-03" db="EMBL/GenBank/DDBJ databases">
        <authorList>
            <person name="Steffen K."/>
            <person name="Cardenas P."/>
        </authorList>
    </citation>
    <scope>NUCLEOTIDE SEQUENCE</scope>
</reference>